<feature type="signal peptide" evidence="1">
    <location>
        <begin position="1"/>
        <end position="17"/>
    </location>
</feature>
<dbReference type="SUPFAM" id="SSF63829">
    <property type="entry name" value="Calcium-dependent phosphotriesterase"/>
    <property type="match status" value="1"/>
</dbReference>
<reference evidence="2 3" key="1">
    <citation type="submission" date="2019-11" db="EMBL/GenBank/DDBJ databases">
        <title>Comparative genomics of hydrocarbon-degrading Desulfosarcina strains.</title>
        <authorList>
            <person name="Watanabe M."/>
            <person name="Kojima H."/>
            <person name="Fukui M."/>
        </authorList>
    </citation>
    <scope>NUCLEOTIDE SEQUENCE [LARGE SCALE GENOMIC DNA]</scope>
    <source>
        <strain evidence="2 3">PP31</strain>
    </source>
</reference>
<dbReference type="AlphaFoldDB" id="A0A5K7ZBC2"/>
<evidence type="ECO:0008006" key="4">
    <source>
        <dbReference type="Google" id="ProtNLM"/>
    </source>
</evidence>
<proteinExistence type="predicted"/>
<evidence type="ECO:0000313" key="2">
    <source>
        <dbReference type="EMBL" id="BBO79146.1"/>
    </source>
</evidence>
<dbReference type="Proteomes" id="UP000427769">
    <property type="component" value="Chromosome"/>
</dbReference>
<keyword evidence="3" id="KW-1185">Reference proteome</keyword>
<sequence length="326" mass="36326">MQRFVICLALCFGLCLADLTFSWSQAGPSGQSRQALFYGTAQTIGHIESEQLVECSGMDTSLIDADLLWAVNDGGNGPFLFALGRDGRSRGRIKISGATNRDWEGLATFMWHGKPMLLIADFGDNRQRHPTHTLIVLEEPRLSPQRQKRPMLAQTAWKIVFRYPDGRHDAEGVAVDQDAGEVLVLTKRDTPPLLFALPLKPDPPGQTVTARIVATIDCIPEPTAEDRRHPYGHVRSQPTGLDISSDGSRIVVLTYKHAYLFYRRPGTGLRSAFELQPVVIELPLPQNCPELRQREAICFSKDDRSLLVTSEGKRARIVERILSITD</sequence>
<dbReference type="KEGG" id="dwd:DSCW_65630"/>
<gene>
    <name evidence="2" type="ORF">DSCW_65630</name>
</gene>
<evidence type="ECO:0000313" key="3">
    <source>
        <dbReference type="Proteomes" id="UP000427769"/>
    </source>
</evidence>
<feature type="chain" id="PRO_5024393459" description="Phytase-like domain-containing protein" evidence="1">
    <location>
        <begin position="18"/>
        <end position="326"/>
    </location>
</feature>
<dbReference type="EMBL" id="AP021875">
    <property type="protein sequence ID" value="BBO79146.1"/>
    <property type="molecule type" value="Genomic_DNA"/>
</dbReference>
<evidence type="ECO:0000256" key="1">
    <source>
        <dbReference type="SAM" id="SignalP"/>
    </source>
</evidence>
<name>A0A5K7ZBC2_9BACT</name>
<protein>
    <recommendedName>
        <fullName evidence="4">Phytase-like domain-containing protein</fullName>
    </recommendedName>
</protein>
<keyword evidence="1" id="KW-0732">Signal</keyword>
<accession>A0A5K7ZBC2</accession>
<organism evidence="2 3">
    <name type="scientific">Desulfosarcina widdelii</name>
    <dbReference type="NCBI Taxonomy" id="947919"/>
    <lineage>
        <taxon>Bacteria</taxon>
        <taxon>Pseudomonadati</taxon>
        <taxon>Thermodesulfobacteriota</taxon>
        <taxon>Desulfobacteria</taxon>
        <taxon>Desulfobacterales</taxon>
        <taxon>Desulfosarcinaceae</taxon>
        <taxon>Desulfosarcina</taxon>
    </lineage>
</organism>
<dbReference type="RefSeq" id="WP_155307705.1">
    <property type="nucleotide sequence ID" value="NZ_AP021875.1"/>
</dbReference>
<dbReference type="OrthoDB" id="9801244at2"/>